<name>A0ACB7TLX7_HYAAI</name>
<evidence type="ECO:0000313" key="1">
    <source>
        <dbReference type="EMBL" id="KAH6948166.1"/>
    </source>
</evidence>
<evidence type="ECO:0000313" key="2">
    <source>
        <dbReference type="Proteomes" id="UP000821845"/>
    </source>
</evidence>
<reference evidence="1" key="1">
    <citation type="submission" date="2020-05" db="EMBL/GenBank/DDBJ databases">
        <title>Large-scale comparative analyses of tick genomes elucidate their genetic diversity and vector capacities.</title>
        <authorList>
            <person name="Jia N."/>
            <person name="Wang J."/>
            <person name="Shi W."/>
            <person name="Du L."/>
            <person name="Sun Y."/>
            <person name="Zhan W."/>
            <person name="Jiang J."/>
            <person name="Wang Q."/>
            <person name="Zhang B."/>
            <person name="Ji P."/>
            <person name="Sakyi L.B."/>
            <person name="Cui X."/>
            <person name="Yuan T."/>
            <person name="Jiang B."/>
            <person name="Yang W."/>
            <person name="Lam T.T.-Y."/>
            <person name="Chang Q."/>
            <person name="Ding S."/>
            <person name="Wang X."/>
            <person name="Zhu J."/>
            <person name="Ruan X."/>
            <person name="Zhao L."/>
            <person name="Wei J."/>
            <person name="Que T."/>
            <person name="Du C."/>
            <person name="Cheng J."/>
            <person name="Dai P."/>
            <person name="Han X."/>
            <person name="Huang E."/>
            <person name="Gao Y."/>
            <person name="Liu J."/>
            <person name="Shao H."/>
            <person name="Ye R."/>
            <person name="Li L."/>
            <person name="Wei W."/>
            <person name="Wang X."/>
            <person name="Wang C."/>
            <person name="Yang T."/>
            <person name="Huo Q."/>
            <person name="Li W."/>
            <person name="Guo W."/>
            <person name="Chen H."/>
            <person name="Zhou L."/>
            <person name="Ni X."/>
            <person name="Tian J."/>
            <person name="Zhou Y."/>
            <person name="Sheng Y."/>
            <person name="Liu T."/>
            <person name="Pan Y."/>
            <person name="Xia L."/>
            <person name="Li J."/>
            <person name="Zhao F."/>
            <person name="Cao W."/>
        </authorList>
    </citation>
    <scope>NUCLEOTIDE SEQUENCE</scope>
    <source>
        <strain evidence="1">Hyas-2018</strain>
    </source>
</reference>
<keyword evidence="2" id="KW-1185">Reference proteome</keyword>
<dbReference type="EMBL" id="CM023481">
    <property type="protein sequence ID" value="KAH6948166.1"/>
    <property type="molecule type" value="Genomic_DNA"/>
</dbReference>
<dbReference type="Proteomes" id="UP000821845">
    <property type="component" value="Chromosome 1"/>
</dbReference>
<proteinExistence type="predicted"/>
<protein>
    <submittedName>
        <fullName evidence="1">Uncharacterized protein</fullName>
    </submittedName>
</protein>
<comment type="caution">
    <text evidence="1">The sequence shown here is derived from an EMBL/GenBank/DDBJ whole genome shotgun (WGS) entry which is preliminary data.</text>
</comment>
<sequence>MYAELKPAAIMFHRNRLSQTKSDRQILMRAGISPHLQNLDEALVEMPKLVRKHISVVPLSRNMTKDKHKERRKERIK</sequence>
<gene>
    <name evidence="1" type="ORF">HPB50_023116</name>
</gene>
<accession>A0ACB7TLX7</accession>
<organism evidence="1 2">
    <name type="scientific">Hyalomma asiaticum</name>
    <name type="common">Tick</name>
    <dbReference type="NCBI Taxonomy" id="266040"/>
    <lineage>
        <taxon>Eukaryota</taxon>
        <taxon>Metazoa</taxon>
        <taxon>Ecdysozoa</taxon>
        <taxon>Arthropoda</taxon>
        <taxon>Chelicerata</taxon>
        <taxon>Arachnida</taxon>
        <taxon>Acari</taxon>
        <taxon>Parasitiformes</taxon>
        <taxon>Ixodida</taxon>
        <taxon>Ixodoidea</taxon>
        <taxon>Ixodidae</taxon>
        <taxon>Hyalomminae</taxon>
        <taxon>Hyalomma</taxon>
    </lineage>
</organism>